<organism evidence="1">
    <name type="scientific">Rhizobium leguminosarum</name>
    <dbReference type="NCBI Taxonomy" id="384"/>
    <lineage>
        <taxon>Bacteria</taxon>
        <taxon>Pseudomonadati</taxon>
        <taxon>Pseudomonadota</taxon>
        <taxon>Alphaproteobacteria</taxon>
        <taxon>Hyphomicrobiales</taxon>
        <taxon>Rhizobiaceae</taxon>
        <taxon>Rhizobium/Agrobacterium group</taxon>
        <taxon>Rhizobium</taxon>
    </lineage>
</organism>
<dbReference type="AlphaFoldDB" id="A0A179B8T2"/>
<comment type="caution">
    <text evidence="1">The sequence shown here is derived from an EMBL/GenBank/DDBJ whole genome shotgun (WGS) entry which is preliminary data.</text>
</comment>
<evidence type="ECO:0008006" key="2">
    <source>
        <dbReference type="Google" id="ProtNLM"/>
    </source>
</evidence>
<proteinExistence type="predicted"/>
<gene>
    <name evidence="1" type="ORF">A4U53_35545</name>
</gene>
<sequence>MSRGFDGEFASVDLLLGSECESRGVDGFCLAWIKLERQLRKITANLLYQASDITRADTGKIRAALHDHGGLSHNSFIGAIGHLSGVSVSDLIGDRYRGLKREVEASFRNRQKILHGQQTDESLSREALIGRITDIREWCERLSAGAMDRFGYDGFSGPTSLFKTNRGDVIAAVDKAVKRRGWQEYAKTFQR</sequence>
<evidence type="ECO:0000313" key="1">
    <source>
        <dbReference type="EMBL" id="OAP88112.1"/>
    </source>
</evidence>
<reference evidence="1" key="1">
    <citation type="submission" date="2016-04" db="EMBL/GenBank/DDBJ databases">
        <title>Fast-growing isolate from the root nodules of Vavilovia formosa.</title>
        <authorList>
            <person name="Kimeklis A."/>
            <person name="Safronova V."/>
            <person name="Belimov A."/>
            <person name="Andronov E."/>
        </authorList>
    </citation>
    <scope>NUCLEOTIDE SEQUENCE [LARGE SCALE GENOMIC DNA]</scope>
    <source>
        <strain evidence="1">Vaf-46</strain>
    </source>
</reference>
<dbReference type="EMBL" id="LWBS01000463">
    <property type="protein sequence ID" value="OAP88112.1"/>
    <property type="molecule type" value="Genomic_DNA"/>
</dbReference>
<protein>
    <recommendedName>
        <fullName evidence="2">Apea-like HEPN domain-containing protein</fullName>
    </recommendedName>
</protein>
<accession>A0A179B8T2</accession>
<name>A0A179B8T2_RHILE</name>